<comment type="caution">
    <text evidence="2">The sequence shown here is derived from an EMBL/GenBank/DDBJ whole genome shotgun (WGS) entry which is preliminary data.</text>
</comment>
<feature type="transmembrane region" description="Helical" evidence="1">
    <location>
        <begin position="46"/>
        <end position="65"/>
    </location>
</feature>
<keyword evidence="1" id="KW-0812">Transmembrane</keyword>
<name>A0AAD7BTD9_9AGAR</name>
<protein>
    <submittedName>
        <fullName evidence="2">Uncharacterized protein</fullName>
    </submittedName>
</protein>
<gene>
    <name evidence="2" type="ORF">FB45DRAFT_531543</name>
</gene>
<organism evidence="2 3">
    <name type="scientific">Roridomyces roridus</name>
    <dbReference type="NCBI Taxonomy" id="1738132"/>
    <lineage>
        <taxon>Eukaryota</taxon>
        <taxon>Fungi</taxon>
        <taxon>Dikarya</taxon>
        <taxon>Basidiomycota</taxon>
        <taxon>Agaricomycotina</taxon>
        <taxon>Agaricomycetes</taxon>
        <taxon>Agaricomycetidae</taxon>
        <taxon>Agaricales</taxon>
        <taxon>Marasmiineae</taxon>
        <taxon>Mycenaceae</taxon>
        <taxon>Roridomyces</taxon>
    </lineage>
</organism>
<dbReference type="AlphaFoldDB" id="A0AAD7BTD9"/>
<evidence type="ECO:0000256" key="1">
    <source>
        <dbReference type="SAM" id="Phobius"/>
    </source>
</evidence>
<dbReference type="EMBL" id="JARKIF010000009">
    <property type="protein sequence ID" value="KAJ7630255.1"/>
    <property type="molecule type" value="Genomic_DNA"/>
</dbReference>
<keyword evidence="1" id="KW-0472">Membrane</keyword>
<feature type="transmembrane region" description="Helical" evidence="1">
    <location>
        <begin position="103"/>
        <end position="122"/>
    </location>
</feature>
<sequence length="172" mass="18737">MFLADATQMIIQLLSLAFYVQALQSLYEPGPKNGIDYLATYNSFVTVSHIILALNMLMGDTLFVYRCYVIWGRNKAVVVLPVMLVLCTAALAVAIQYSLDSVTATQVGFLSIAITNLVLTGLTGKRPLSLAEPLGLATLGNFDFANHDLIDLLSVAAIQFDFQFHSIPTQTS</sequence>
<proteinExistence type="predicted"/>
<keyword evidence="1" id="KW-1133">Transmembrane helix</keyword>
<keyword evidence="3" id="KW-1185">Reference proteome</keyword>
<evidence type="ECO:0000313" key="2">
    <source>
        <dbReference type="EMBL" id="KAJ7630255.1"/>
    </source>
</evidence>
<accession>A0AAD7BTD9</accession>
<feature type="transmembrane region" description="Helical" evidence="1">
    <location>
        <begin position="77"/>
        <end position="97"/>
    </location>
</feature>
<reference evidence="2" key="1">
    <citation type="submission" date="2023-03" db="EMBL/GenBank/DDBJ databases">
        <title>Massive genome expansion in bonnet fungi (Mycena s.s.) driven by repeated elements and novel gene families across ecological guilds.</title>
        <authorList>
            <consortium name="Lawrence Berkeley National Laboratory"/>
            <person name="Harder C.B."/>
            <person name="Miyauchi S."/>
            <person name="Viragh M."/>
            <person name="Kuo A."/>
            <person name="Thoen E."/>
            <person name="Andreopoulos B."/>
            <person name="Lu D."/>
            <person name="Skrede I."/>
            <person name="Drula E."/>
            <person name="Henrissat B."/>
            <person name="Morin E."/>
            <person name="Kohler A."/>
            <person name="Barry K."/>
            <person name="LaButti K."/>
            <person name="Morin E."/>
            <person name="Salamov A."/>
            <person name="Lipzen A."/>
            <person name="Mereny Z."/>
            <person name="Hegedus B."/>
            <person name="Baldrian P."/>
            <person name="Stursova M."/>
            <person name="Weitz H."/>
            <person name="Taylor A."/>
            <person name="Grigoriev I.V."/>
            <person name="Nagy L.G."/>
            <person name="Martin F."/>
            <person name="Kauserud H."/>
        </authorList>
    </citation>
    <scope>NUCLEOTIDE SEQUENCE</scope>
    <source>
        <strain evidence="2">9284</strain>
    </source>
</reference>
<dbReference type="Proteomes" id="UP001221142">
    <property type="component" value="Unassembled WGS sequence"/>
</dbReference>
<evidence type="ECO:0000313" key="3">
    <source>
        <dbReference type="Proteomes" id="UP001221142"/>
    </source>
</evidence>